<dbReference type="SUPFAM" id="SSF75516">
    <property type="entry name" value="Pheromone-binding domain of LuxR-like quorum-sensing transcription factors"/>
    <property type="match status" value="1"/>
</dbReference>
<dbReference type="PANTHER" id="PTHR44688:SF16">
    <property type="entry name" value="DNA-BINDING TRANSCRIPTIONAL ACTIVATOR DEVR_DOSR"/>
    <property type="match status" value="1"/>
</dbReference>
<dbReference type="GO" id="GO:0006355">
    <property type="term" value="P:regulation of DNA-templated transcription"/>
    <property type="evidence" value="ECO:0007669"/>
    <property type="project" value="InterPro"/>
</dbReference>
<feature type="domain" description="HTH luxR-type" evidence="5">
    <location>
        <begin position="197"/>
        <end position="262"/>
    </location>
</feature>
<keyword evidence="4" id="KW-1133">Transmembrane helix</keyword>
<dbReference type="InterPro" id="IPR036388">
    <property type="entry name" value="WH-like_DNA-bd_sf"/>
</dbReference>
<evidence type="ECO:0000256" key="1">
    <source>
        <dbReference type="ARBA" id="ARBA00023015"/>
    </source>
</evidence>
<evidence type="ECO:0000256" key="3">
    <source>
        <dbReference type="ARBA" id="ARBA00023163"/>
    </source>
</evidence>
<dbReference type="eggNOG" id="COG2771">
    <property type="taxonomic scope" value="Bacteria"/>
</dbReference>
<dbReference type="GO" id="GO:0003677">
    <property type="term" value="F:DNA binding"/>
    <property type="evidence" value="ECO:0007669"/>
    <property type="project" value="UniProtKB-KW"/>
</dbReference>
<dbReference type="InterPro" id="IPR005143">
    <property type="entry name" value="TF_LuxR_autoind-bd_dom"/>
</dbReference>
<keyword evidence="1" id="KW-0805">Transcription regulation</keyword>
<gene>
    <name evidence="6" type="ordered locus">Meso_2311</name>
</gene>
<dbReference type="PANTHER" id="PTHR44688">
    <property type="entry name" value="DNA-BINDING TRANSCRIPTIONAL ACTIVATOR DEVR_DOSR"/>
    <property type="match status" value="1"/>
</dbReference>
<evidence type="ECO:0000256" key="2">
    <source>
        <dbReference type="ARBA" id="ARBA00023125"/>
    </source>
</evidence>
<evidence type="ECO:0000313" key="6">
    <source>
        <dbReference type="EMBL" id="ABG63699.1"/>
    </source>
</evidence>
<evidence type="ECO:0000259" key="5">
    <source>
        <dbReference type="PROSITE" id="PS50043"/>
    </source>
</evidence>
<dbReference type="Pfam" id="PF00196">
    <property type="entry name" value="GerE"/>
    <property type="match status" value="1"/>
</dbReference>
<dbReference type="PROSITE" id="PS50043">
    <property type="entry name" value="HTH_LUXR_2"/>
    <property type="match status" value="1"/>
</dbReference>
<keyword evidence="2" id="KW-0238">DNA-binding</keyword>
<dbReference type="AlphaFoldDB" id="Q11FX6"/>
<dbReference type="EMBL" id="CP000390">
    <property type="protein sequence ID" value="ABG63699.1"/>
    <property type="molecule type" value="Genomic_DNA"/>
</dbReference>
<dbReference type="Gene3D" id="3.30.450.80">
    <property type="entry name" value="Transcription factor LuxR-like, autoinducer-binding domain"/>
    <property type="match status" value="1"/>
</dbReference>
<dbReference type="Pfam" id="PF03472">
    <property type="entry name" value="Autoind_bind"/>
    <property type="match status" value="1"/>
</dbReference>
<evidence type="ECO:0000256" key="4">
    <source>
        <dbReference type="SAM" id="Phobius"/>
    </source>
</evidence>
<protein>
    <submittedName>
        <fullName evidence="6">Transcriptional regulator, LuxR family</fullName>
    </submittedName>
</protein>
<reference evidence="6" key="1">
    <citation type="submission" date="2006-06" db="EMBL/GenBank/DDBJ databases">
        <title>Complete sequence of chromosome of Chelativorans sp. BNC1.</title>
        <authorList>
            <consortium name="US DOE Joint Genome Institute"/>
            <person name="Copeland A."/>
            <person name="Lucas S."/>
            <person name="Lapidus A."/>
            <person name="Barry K."/>
            <person name="Detter J.C."/>
            <person name="Glavina del Rio T."/>
            <person name="Hammon N."/>
            <person name="Israni S."/>
            <person name="Dalin E."/>
            <person name="Tice H."/>
            <person name="Pitluck S."/>
            <person name="Chertkov O."/>
            <person name="Brettin T."/>
            <person name="Bruce D."/>
            <person name="Han C."/>
            <person name="Tapia R."/>
            <person name="Gilna P."/>
            <person name="Schmutz J."/>
            <person name="Larimer F."/>
            <person name="Land M."/>
            <person name="Hauser L."/>
            <person name="Kyrpides N."/>
            <person name="Mikhailova N."/>
            <person name="Richardson P."/>
        </authorList>
    </citation>
    <scope>NUCLEOTIDE SEQUENCE</scope>
    <source>
        <strain evidence="6">BNC1</strain>
    </source>
</reference>
<accession>Q11FX6</accession>
<dbReference type="InterPro" id="IPR036693">
    <property type="entry name" value="TF_LuxR_autoind-bd_dom_sf"/>
</dbReference>
<dbReference type="PRINTS" id="PR00038">
    <property type="entry name" value="HTHLUXR"/>
</dbReference>
<dbReference type="CDD" id="cd06170">
    <property type="entry name" value="LuxR_C_like"/>
    <property type="match status" value="1"/>
</dbReference>
<organism evidence="6">
    <name type="scientific">Chelativorans sp. (strain BNC1)</name>
    <dbReference type="NCBI Taxonomy" id="266779"/>
    <lineage>
        <taxon>Bacteria</taxon>
        <taxon>Pseudomonadati</taxon>
        <taxon>Pseudomonadota</taxon>
        <taxon>Alphaproteobacteria</taxon>
        <taxon>Hyphomicrobiales</taxon>
        <taxon>Phyllobacteriaceae</taxon>
        <taxon>Chelativorans</taxon>
    </lineage>
</organism>
<sequence length="265" mass="30089">MRSRHYGYDKGQSSHSGHRSARWRFRLEETFCFTEAMRGCRTTEEVNHSLMIFLQRYGVTSLIAGMIPPSNSSRREQLSYVLLDGWPEEWKRRYFSLGYLHRDPAIHLVRRGCPHFHWSEIREHCSVCPIGRRIMNEAREFQLRAGVTFSFPTLESKTFGFLVAAEELDLAETDLFTLQFVAAFGLGCALTLAGGVVGRSNVHLSRRQREVVAWASEGLTADEIAERLNVSVHTADMHLRAVRTRLGVANTVHAVAEALRLGLIS</sequence>
<dbReference type="HOGENOM" id="CLU_072786_4_1_5"/>
<dbReference type="InterPro" id="IPR016032">
    <property type="entry name" value="Sig_transdc_resp-reg_C-effctor"/>
</dbReference>
<dbReference type="STRING" id="266779.Meso_2311"/>
<dbReference type="InterPro" id="IPR000792">
    <property type="entry name" value="Tscrpt_reg_LuxR_C"/>
</dbReference>
<proteinExistence type="predicted"/>
<keyword evidence="4" id="KW-0812">Transmembrane</keyword>
<feature type="transmembrane region" description="Helical" evidence="4">
    <location>
        <begin position="141"/>
        <end position="164"/>
    </location>
</feature>
<dbReference type="KEGG" id="mes:Meso_2311"/>
<keyword evidence="3" id="KW-0804">Transcription</keyword>
<dbReference type="Gene3D" id="1.10.10.10">
    <property type="entry name" value="Winged helix-like DNA-binding domain superfamily/Winged helix DNA-binding domain"/>
    <property type="match status" value="1"/>
</dbReference>
<feature type="transmembrane region" description="Helical" evidence="4">
    <location>
        <begin position="176"/>
        <end position="197"/>
    </location>
</feature>
<dbReference type="SUPFAM" id="SSF46894">
    <property type="entry name" value="C-terminal effector domain of the bipartite response regulators"/>
    <property type="match status" value="1"/>
</dbReference>
<name>Q11FX6_CHESB</name>
<keyword evidence="4" id="KW-0472">Membrane</keyword>
<dbReference type="SMART" id="SM00421">
    <property type="entry name" value="HTH_LUXR"/>
    <property type="match status" value="1"/>
</dbReference>